<evidence type="ECO:0000256" key="9">
    <source>
        <dbReference type="ARBA" id="ARBA00023136"/>
    </source>
</evidence>
<dbReference type="EMBL" id="JASPKZ010007791">
    <property type="protein sequence ID" value="KAJ9582577.1"/>
    <property type="molecule type" value="Genomic_DNA"/>
</dbReference>
<keyword evidence="3" id="KW-0813">Transport</keyword>
<dbReference type="GO" id="GO:0004888">
    <property type="term" value="F:transmembrane signaling receptor activity"/>
    <property type="evidence" value="ECO:0007669"/>
    <property type="project" value="InterPro"/>
</dbReference>
<evidence type="ECO:0000259" key="13">
    <source>
        <dbReference type="Pfam" id="PF02932"/>
    </source>
</evidence>
<comment type="caution">
    <text evidence="14">The sequence shown here is derived from an EMBL/GenBank/DDBJ whole genome shotgun (WGS) entry which is preliminary data.</text>
</comment>
<keyword evidence="15" id="KW-1185">Reference proteome</keyword>
<feature type="transmembrane region" description="Helical" evidence="11">
    <location>
        <begin position="232"/>
        <end position="254"/>
    </location>
</feature>
<dbReference type="InterPro" id="IPR018000">
    <property type="entry name" value="Neurotransmitter_ion_chnl_CS"/>
</dbReference>
<dbReference type="PRINTS" id="PR00253">
    <property type="entry name" value="GABAARECEPTR"/>
</dbReference>
<dbReference type="GO" id="GO:0005254">
    <property type="term" value="F:chloride channel activity"/>
    <property type="evidence" value="ECO:0007669"/>
    <property type="project" value="UniProtKB-ARBA"/>
</dbReference>
<proteinExistence type="predicted"/>
<evidence type="ECO:0000259" key="12">
    <source>
        <dbReference type="Pfam" id="PF02931"/>
    </source>
</evidence>
<dbReference type="InterPro" id="IPR006028">
    <property type="entry name" value="GABAA/Glycine_rcpt"/>
</dbReference>
<dbReference type="InterPro" id="IPR006202">
    <property type="entry name" value="Neur_chan_lig-bd"/>
</dbReference>
<gene>
    <name evidence="14" type="ORF">L9F63_023065</name>
</gene>
<evidence type="ECO:0000256" key="4">
    <source>
        <dbReference type="ARBA" id="ARBA00022475"/>
    </source>
</evidence>
<dbReference type="InterPro" id="IPR036734">
    <property type="entry name" value="Neur_chan_lig-bd_sf"/>
</dbReference>
<organism evidence="14 15">
    <name type="scientific">Diploptera punctata</name>
    <name type="common">Pacific beetle cockroach</name>
    <dbReference type="NCBI Taxonomy" id="6984"/>
    <lineage>
        <taxon>Eukaryota</taxon>
        <taxon>Metazoa</taxon>
        <taxon>Ecdysozoa</taxon>
        <taxon>Arthropoda</taxon>
        <taxon>Hexapoda</taxon>
        <taxon>Insecta</taxon>
        <taxon>Pterygota</taxon>
        <taxon>Neoptera</taxon>
        <taxon>Polyneoptera</taxon>
        <taxon>Dictyoptera</taxon>
        <taxon>Blattodea</taxon>
        <taxon>Blaberoidea</taxon>
        <taxon>Blaberidae</taxon>
        <taxon>Diplopterinae</taxon>
        <taxon>Diploptera</taxon>
    </lineage>
</organism>
<evidence type="ECO:0000256" key="5">
    <source>
        <dbReference type="ARBA" id="ARBA00022692"/>
    </source>
</evidence>
<keyword evidence="7 11" id="KW-1133">Transmembrane helix</keyword>
<dbReference type="PANTHER" id="PTHR18945">
    <property type="entry name" value="NEUROTRANSMITTER GATED ION CHANNEL"/>
    <property type="match status" value="1"/>
</dbReference>
<evidence type="ECO:0000256" key="1">
    <source>
        <dbReference type="ARBA" id="ARBA00004141"/>
    </source>
</evidence>
<name>A0AAD7ZLI3_DIPPU</name>
<feature type="transmembrane region" description="Helical" evidence="11">
    <location>
        <begin position="266"/>
        <end position="285"/>
    </location>
</feature>
<dbReference type="Gene3D" id="2.70.170.10">
    <property type="entry name" value="Neurotransmitter-gated ion-channel ligand-binding domain"/>
    <property type="match status" value="1"/>
</dbReference>
<sequence length="358" mass="41242">FLITTNTSEASHHVEFNLSANYDKLETPGESEGFGQSQFVVSLKIRIRDIISVEEFHNIMQLELDTIMKWPEPRITFLHEEELEKGRRYPVESDEAEQFWVPEFYVGQTSSSSTEAKNNDISYLLLRADKTVLQIKRINIIIKCRFEFELYPLDVQHCAMDIMNPLHPAEEVTLSWLWDRPPVIAFTKKSNTELVLPEYTVKLQECTKSFLVEHVSGNVSAIRFWLILKRQLMAHILETYVPTGLFVAMSWGSFLVKPDIVPGRMVLLVTNLLSLVTLFEASRVSAPPAVGIKFVDIWVLSCIGFVFLALLEYAIILFQIRKMKPPTTAANKTKCRERVKTLQLFTLNQDLHKEHHSQ</sequence>
<keyword evidence="9 11" id="KW-0472">Membrane</keyword>
<keyword evidence="5 11" id="KW-0812">Transmembrane</keyword>
<dbReference type="InterPro" id="IPR038050">
    <property type="entry name" value="Neuro_actylchol_rec"/>
</dbReference>
<feature type="domain" description="Neurotransmitter-gated ion-channel transmembrane" evidence="13">
    <location>
        <begin position="239"/>
        <end position="350"/>
    </location>
</feature>
<reference evidence="14" key="2">
    <citation type="submission" date="2023-05" db="EMBL/GenBank/DDBJ databases">
        <authorList>
            <person name="Fouks B."/>
        </authorList>
    </citation>
    <scope>NUCLEOTIDE SEQUENCE</scope>
    <source>
        <strain evidence="14">Stay&amp;Tobe</strain>
        <tissue evidence="14">Testes</tissue>
    </source>
</reference>
<dbReference type="GO" id="GO:0099095">
    <property type="term" value="F:ligand-gated monoatomic anion channel activity"/>
    <property type="evidence" value="ECO:0007669"/>
    <property type="project" value="UniProtKB-ARBA"/>
</dbReference>
<dbReference type="InterPro" id="IPR036719">
    <property type="entry name" value="Neuro-gated_channel_TM_sf"/>
</dbReference>
<dbReference type="Pfam" id="PF02932">
    <property type="entry name" value="Neur_chan_memb"/>
    <property type="match status" value="1"/>
</dbReference>
<dbReference type="PROSITE" id="PS00236">
    <property type="entry name" value="NEUROTR_ION_CHANNEL"/>
    <property type="match status" value="1"/>
</dbReference>
<evidence type="ECO:0000256" key="6">
    <source>
        <dbReference type="ARBA" id="ARBA00022729"/>
    </source>
</evidence>
<keyword evidence="6" id="KW-0732">Signal</keyword>
<evidence type="ECO:0000313" key="14">
    <source>
        <dbReference type="EMBL" id="KAJ9582577.1"/>
    </source>
</evidence>
<dbReference type="Proteomes" id="UP001233999">
    <property type="component" value="Unassembled WGS sequence"/>
</dbReference>
<keyword evidence="4" id="KW-1003">Cell membrane</keyword>
<dbReference type="Gene3D" id="1.20.58.390">
    <property type="entry name" value="Neurotransmitter-gated ion-channel transmembrane domain"/>
    <property type="match status" value="1"/>
</dbReference>
<evidence type="ECO:0000256" key="7">
    <source>
        <dbReference type="ARBA" id="ARBA00022989"/>
    </source>
</evidence>
<reference evidence="14" key="1">
    <citation type="journal article" date="2023" name="IScience">
        <title>Live-bearing cockroach genome reveals convergent evolutionary mechanisms linked to viviparity in insects and beyond.</title>
        <authorList>
            <person name="Fouks B."/>
            <person name="Harrison M.C."/>
            <person name="Mikhailova A.A."/>
            <person name="Marchal E."/>
            <person name="English S."/>
            <person name="Carruthers M."/>
            <person name="Jennings E.C."/>
            <person name="Chiamaka E.L."/>
            <person name="Frigard R.A."/>
            <person name="Pippel M."/>
            <person name="Attardo G.M."/>
            <person name="Benoit J.B."/>
            <person name="Bornberg-Bauer E."/>
            <person name="Tobe S.S."/>
        </authorList>
    </citation>
    <scope>NUCLEOTIDE SEQUENCE</scope>
    <source>
        <strain evidence="14">Stay&amp;Tobe</strain>
    </source>
</reference>
<dbReference type="AlphaFoldDB" id="A0AAD7ZLI3"/>
<evidence type="ECO:0000256" key="10">
    <source>
        <dbReference type="ARBA" id="ARBA00023303"/>
    </source>
</evidence>
<feature type="non-terminal residue" evidence="14">
    <location>
        <position position="1"/>
    </location>
</feature>
<accession>A0AAD7ZLI3</accession>
<dbReference type="CDD" id="cd19049">
    <property type="entry name" value="LGIC_TM_anion"/>
    <property type="match status" value="1"/>
</dbReference>
<evidence type="ECO:0000256" key="11">
    <source>
        <dbReference type="SAM" id="Phobius"/>
    </source>
</evidence>
<dbReference type="GO" id="GO:0005886">
    <property type="term" value="C:plasma membrane"/>
    <property type="evidence" value="ECO:0007669"/>
    <property type="project" value="UniProtKB-SubCell"/>
</dbReference>
<dbReference type="Pfam" id="PF02931">
    <property type="entry name" value="Neur_chan_LBD"/>
    <property type="match status" value="1"/>
</dbReference>
<feature type="transmembrane region" description="Helical" evidence="11">
    <location>
        <begin position="297"/>
        <end position="318"/>
    </location>
</feature>
<evidence type="ECO:0000256" key="8">
    <source>
        <dbReference type="ARBA" id="ARBA00023065"/>
    </source>
</evidence>
<dbReference type="InterPro" id="IPR006029">
    <property type="entry name" value="Neurotrans-gated_channel_TM"/>
</dbReference>
<evidence type="ECO:0000256" key="2">
    <source>
        <dbReference type="ARBA" id="ARBA00004236"/>
    </source>
</evidence>
<feature type="non-terminal residue" evidence="14">
    <location>
        <position position="358"/>
    </location>
</feature>
<evidence type="ECO:0000313" key="15">
    <source>
        <dbReference type="Proteomes" id="UP001233999"/>
    </source>
</evidence>
<dbReference type="SUPFAM" id="SSF63712">
    <property type="entry name" value="Nicotinic receptor ligand binding domain-like"/>
    <property type="match status" value="1"/>
</dbReference>
<dbReference type="SUPFAM" id="SSF90112">
    <property type="entry name" value="Neurotransmitter-gated ion-channel transmembrane pore"/>
    <property type="match status" value="1"/>
</dbReference>
<dbReference type="GO" id="GO:0005230">
    <property type="term" value="F:extracellular ligand-gated monoatomic ion channel activity"/>
    <property type="evidence" value="ECO:0007669"/>
    <property type="project" value="InterPro"/>
</dbReference>
<feature type="domain" description="Neurotransmitter-gated ion-channel ligand-binding" evidence="12">
    <location>
        <begin position="18"/>
        <end position="231"/>
    </location>
</feature>
<dbReference type="InterPro" id="IPR006201">
    <property type="entry name" value="Neur_channel"/>
</dbReference>
<comment type="subcellular location">
    <subcellularLocation>
        <location evidence="2">Cell membrane</location>
    </subcellularLocation>
    <subcellularLocation>
        <location evidence="1">Membrane</location>
        <topology evidence="1">Multi-pass membrane protein</topology>
    </subcellularLocation>
</comment>
<evidence type="ECO:0000256" key="3">
    <source>
        <dbReference type="ARBA" id="ARBA00022448"/>
    </source>
</evidence>
<keyword evidence="8" id="KW-0406">Ion transport</keyword>
<protein>
    <submittedName>
        <fullName evidence="14">Uncharacterized protein</fullName>
    </submittedName>
</protein>
<keyword evidence="10" id="KW-0407">Ion channel</keyword>